<dbReference type="PROSITE" id="PS51318">
    <property type="entry name" value="TAT"/>
    <property type="match status" value="1"/>
</dbReference>
<dbReference type="InterPro" id="IPR006311">
    <property type="entry name" value="TAT_signal"/>
</dbReference>
<dbReference type="SUPFAM" id="SSF55347">
    <property type="entry name" value="Glyceraldehyde-3-phosphate dehydrogenase-like, C-terminal domain"/>
    <property type="match status" value="1"/>
</dbReference>
<dbReference type="OrthoDB" id="9771072at2"/>
<dbReference type="RefSeq" id="WP_123848240.1">
    <property type="nucleotide sequence ID" value="NZ_RPDH01000002.1"/>
</dbReference>
<dbReference type="AlphaFoldDB" id="A0A3N4PKN8"/>
<accession>A0A3N4PKN8</accession>
<dbReference type="Pfam" id="PF22725">
    <property type="entry name" value="GFO_IDH_MocA_C3"/>
    <property type="match status" value="1"/>
</dbReference>
<name>A0A3N4PKN8_9BACT</name>
<dbReference type="InterPro" id="IPR036291">
    <property type="entry name" value="NAD(P)-bd_dom_sf"/>
</dbReference>
<evidence type="ECO:0000259" key="3">
    <source>
        <dbReference type="Pfam" id="PF22725"/>
    </source>
</evidence>
<evidence type="ECO:0000313" key="4">
    <source>
        <dbReference type="EMBL" id="RPE09242.1"/>
    </source>
</evidence>
<feature type="transmembrane region" description="Helical" evidence="1">
    <location>
        <begin position="12"/>
        <end position="31"/>
    </location>
</feature>
<feature type="domain" description="GFO/IDH/MocA-like oxidoreductase" evidence="3">
    <location>
        <begin position="168"/>
        <end position="299"/>
    </location>
</feature>
<reference evidence="4 5" key="1">
    <citation type="submission" date="2018-11" db="EMBL/GenBank/DDBJ databases">
        <title>Chitinophaga lutea sp.nov., isolate from arsenic contaminated soil.</title>
        <authorList>
            <person name="Zong Y."/>
        </authorList>
    </citation>
    <scope>NUCLEOTIDE SEQUENCE [LARGE SCALE GENOMIC DNA]</scope>
    <source>
        <strain evidence="4 5">ZY74</strain>
    </source>
</reference>
<dbReference type="GO" id="GO:0000166">
    <property type="term" value="F:nucleotide binding"/>
    <property type="evidence" value="ECO:0007669"/>
    <property type="project" value="InterPro"/>
</dbReference>
<gene>
    <name evidence="4" type="ORF">EGT74_19775</name>
</gene>
<evidence type="ECO:0000313" key="5">
    <source>
        <dbReference type="Proteomes" id="UP000278351"/>
    </source>
</evidence>
<keyword evidence="1" id="KW-0812">Transmembrane</keyword>
<keyword evidence="5" id="KW-1185">Reference proteome</keyword>
<dbReference type="InterPro" id="IPR050463">
    <property type="entry name" value="Gfo/Idh/MocA_oxidrdct_glycsds"/>
</dbReference>
<dbReference type="Gene3D" id="3.30.360.10">
    <property type="entry name" value="Dihydrodipicolinate Reductase, domain 2"/>
    <property type="match status" value="1"/>
</dbReference>
<evidence type="ECO:0000256" key="1">
    <source>
        <dbReference type="SAM" id="Phobius"/>
    </source>
</evidence>
<keyword evidence="1" id="KW-0472">Membrane</keyword>
<dbReference type="Gene3D" id="3.40.50.720">
    <property type="entry name" value="NAD(P)-binding Rossmann-like Domain"/>
    <property type="match status" value="1"/>
</dbReference>
<dbReference type="PANTHER" id="PTHR43818:SF12">
    <property type="entry name" value="NADH-DEPENDENT DEHYDROGENASE-RELATED"/>
    <property type="match status" value="1"/>
</dbReference>
<comment type="caution">
    <text evidence="4">The sequence shown here is derived from an EMBL/GenBank/DDBJ whole genome shotgun (WGS) entry which is preliminary data.</text>
</comment>
<dbReference type="Pfam" id="PF01408">
    <property type="entry name" value="GFO_IDH_MocA"/>
    <property type="match status" value="1"/>
</dbReference>
<proteinExistence type="predicted"/>
<protein>
    <submittedName>
        <fullName evidence="4">Gfo/Idh/MocA family oxidoreductase</fullName>
    </submittedName>
</protein>
<dbReference type="InterPro" id="IPR055170">
    <property type="entry name" value="GFO_IDH_MocA-like_dom"/>
</dbReference>
<organism evidence="4 5">
    <name type="scientific">Chitinophaga lutea</name>
    <dbReference type="NCBI Taxonomy" id="2488634"/>
    <lineage>
        <taxon>Bacteria</taxon>
        <taxon>Pseudomonadati</taxon>
        <taxon>Bacteroidota</taxon>
        <taxon>Chitinophagia</taxon>
        <taxon>Chitinophagales</taxon>
        <taxon>Chitinophagaceae</taxon>
        <taxon>Chitinophaga</taxon>
    </lineage>
</organism>
<dbReference type="InterPro" id="IPR000683">
    <property type="entry name" value="Gfo/Idh/MocA-like_OxRdtase_N"/>
</dbReference>
<dbReference type="PANTHER" id="PTHR43818">
    <property type="entry name" value="BCDNA.GH03377"/>
    <property type="match status" value="1"/>
</dbReference>
<dbReference type="Proteomes" id="UP000278351">
    <property type="component" value="Unassembled WGS sequence"/>
</dbReference>
<dbReference type="EMBL" id="RPDH01000002">
    <property type="protein sequence ID" value="RPE09242.1"/>
    <property type="molecule type" value="Genomic_DNA"/>
</dbReference>
<dbReference type="SUPFAM" id="SSF51735">
    <property type="entry name" value="NAD(P)-binding Rossmann-fold domains"/>
    <property type="match status" value="1"/>
</dbReference>
<evidence type="ECO:0000259" key="2">
    <source>
        <dbReference type="Pfam" id="PF01408"/>
    </source>
</evidence>
<feature type="domain" description="Gfo/Idh/MocA-like oxidoreductase N-terminal" evidence="2">
    <location>
        <begin position="40"/>
        <end position="160"/>
    </location>
</feature>
<keyword evidence="1" id="KW-1133">Transmembrane helix</keyword>
<sequence length="402" mass="44332">MEKHVSFSRRKFITAGGILLSGAALGLPSILRGASRAAKVRIGLIGTGSRGTGLATLLKQIPAVELAACCDPIPAHLAKGMEQAAPNAKSYDNYKALLDNKDLDAVIIATPLYTHFEIASAALDAGKHVYLEKSMTYDIPQSLALLKKVKDSKLVFQVGFQYRYYDLYKRVKQAIDEQWLGTITGFECQYHQNSNWRRPNNDPAMERKINWRMYREYCGGPLSELCAHQIDMVHYFLGTHPVSVVGTGGINFWKDGRDTYDSIRTVYEYPGGVQASVSSMLSNAYRDYNIRILGTRATIDISRTKALIYPEPRTVKRETIDGVTNATVKVPVAGEELVYRAPGEANPEPTIYALTDFAACIRDGKKPASSAATAHMASVAIIMGNTAADTHQQQVWKPEYNG</sequence>